<dbReference type="PANTHER" id="PTHR10953">
    <property type="entry name" value="UBIQUITIN-ACTIVATING ENZYME E1"/>
    <property type="match status" value="1"/>
</dbReference>
<sequence length="528" mass="58993">STAMATNDKYDRQLRLWGAEGQKALAETCVVLVNTTAAGTETLKNLVLPGVGAFLIVDDQKAVDGDFASNFFVVQDASKSRSQIACELLRELNPDVVGNYKSVPSLMEANWHSILTTTGKAKVLVVASELEPIVLETVAGACQSARLPCIAIYSYGLIGIVRLQAPPLPILNPKPRDARPDLRLVHPFPVLASLADSIDWDNLQSHEHGHIPYPLILLRIAKEWKDTHDGSLPSTFIEKQEFQLMIPKASRDFDAEENFREAQKHSYLAYAPRELDLDHLVSLRDASQNASPILYACLQGLDAFLQRHPLQPPLQGTIPDMTSSSALYVQLQKIYKEQADFDFQEMRTLVNPTIVSDSTLHDFCRNVFSLDLIPIRSIRDEYYNSPSNEITDELTMATMEGDERPEQLPLLWYLAFRACQAFHGEYGRYPGTVEDYALDVPKLQTFLYKVVQHYRLTEVELVRTQLIENISVATEMTRYANAEIHNVASVIGGVASQEAVKIITGQYVPLNNTYVYNGIASVGGVYKF</sequence>
<comment type="similarity">
    <text evidence="2">Belongs to the ubiquitin-activating E1 family. ULA1 subfamily.</text>
</comment>
<keyword evidence="3" id="KW-0833">Ubl conjugation pathway</keyword>
<dbReference type="UniPathway" id="UPA00885"/>
<dbReference type="InterPro" id="IPR030667">
    <property type="entry name" value="APP-BP1"/>
</dbReference>
<dbReference type="InterPro" id="IPR000594">
    <property type="entry name" value="ThiF_NAD_FAD-bd"/>
</dbReference>
<accession>A0A8J9S941</accession>
<evidence type="ECO:0000259" key="4">
    <source>
        <dbReference type="Pfam" id="PF00899"/>
    </source>
</evidence>
<dbReference type="PIRSF" id="PIRSF039099">
    <property type="entry name" value="APP-BP1"/>
    <property type="match status" value="1"/>
</dbReference>
<dbReference type="GO" id="GO:0045116">
    <property type="term" value="P:protein neddylation"/>
    <property type="evidence" value="ECO:0007669"/>
    <property type="project" value="UniProtKB-UniPathway"/>
</dbReference>
<dbReference type="GO" id="GO:0019781">
    <property type="term" value="F:NEDD8 activating enzyme activity"/>
    <property type="evidence" value="ECO:0007669"/>
    <property type="project" value="InterPro"/>
</dbReference>
<dbReference type="SUPFAM" id="SSF69572">
    <property type="entry name" value="Activating enzymes of the ubiquitin-like proteins"/>
    <property type="match status" value="1"/>
</dbReference>
<name>A0A8J9S941_PHATR</name>
<feature type="domain" description="THIF-type NAD/FAD binding fold" evidence="4">
    <location>
        <begin position="10"/>
        <end position="514"/>
    </location>
</feature>
<protein>
    <recommendedName>
        <fullName evidence="4">THIF-type NAD/FAD binding fold domain-containing protein</fullName>
    </recommendedName>
</protein>
<dbReference type="GO" id="GO:0005737">
    <property type="term" value="C:cytoplasm"/>
    <property type="evidence" value="ECO:0007669"/>
    <property type="project" value="TreeGrafter"/>
</dbReference>
<evidence type="ECO:0000256" key="3">
    <source>
        <dbReference type="ARBA" id="ARBA00022786"/>
    </source>
</evidence>
<evidence type="ECO:0000256" key="1">
    <source>
        <dbReference type="ARBA" id="ARBA00005032"/>
    </source>
</evidence>
<dbReference type="PANTHER" id="PTHR10953:SF29">
    <property type="entry name" value="NEDD8-ACTIVATING ENZYME E1 REGULATORY SUBUNIT"/>
    <property type="match status" value="1"/>
</dbReference>
<dbReference type="Gene3D" id="3.40.50.720">
    <property type="entry name" value="NAD(P)-binding Rossmann-like Domain"/>
    <property type="match status" value="2"/>
</dbReference>
<dbReference type="InterPro" id="IPR045886">
    <property type="entry name" value="ThiF/MoeB/HesA"/>
</dbReference>
<proteinExistence type="inferred from homology"/>
<gene>
    <name evidence="5" type="ORF">PTTT1_LOCUS22841</name>
</gene>
<organism evidence="5">
    <name type="scientific">Phaeodactylum tricornutum</name>
    <name type="common">Diatom</name>
    <dbReference type="NCBI Taxonomy" id="2850"/>
    <lineage>
        <taxon>Eukaryota</taxon>
        <taxon>Sar</taxon>
        <taxon>Stramenopiles</taxon>
        <taxon>Ochrophyta</taxon>
        <taxon>Bacillariophyta</taxon>
        <taxon>Bacillariophyceae</taxon>
        <taxon>Bacillariophycidae</taxon>
        <taxon>Naviculales</taxon>
        <taxon>Phaeodactylaceae</taxon>
        <taxon>Phaeodactylum</taxon>
    </lineage>
</organism>
<dbReference type="InterPro" id="IPR035985">
    <property type="entry name" value="Ubiquitin-activating_enz"/>
</dbReference>
<comment type="pathway">
    <text evidence="1">Protein modification; protein neddylation.</text>
</comment>
<feature type="non-terminal residue" evidence="5">
    <location>
        <position position="1"/>
    </location>
</feature>
<evidence type="ECO:0000256" key="2">
    <source>
        <dbReference type="ARBA" id="ARBA00006868"/>
    </source>
</evidence>
<dbReference type="AlphaFoldDB" id="A0A8J9S941"/>
<dbReference type="EMBL" id="OU594960">
    <property type="protein sequence ID" value="CAG9283453.1"/>
    <property type="molecule type" value="Genomic_DNA"/>
</dbReference>
<dbReference type="Proteomes" id="UP000836788">
    <property type="component" value="Chromosome 19"/>
</dbReference>
<reference evidence="5" key="1">
    <citation type="submission" date="2022-02" db="EMBL/GenBank/DDBJ databases">
        <authorList>
            <person name="Giguere J D."/>
        </authorList>
    </citation>
    <scope>NUCLEOTIDE SEQUENCE</scope>
    <source>
        <strain evidence="5">CCAP 1055/1</strain>
    </source>
</reference>
<dbReference type="Pfam" id="PF00899">
    <property type="entry name" value="ThiF"/>
    <property type="match status" value="1"/>
</dbReference>
<evidence type="ECO:0000313" key="5">
    <source>
        <dbReference type="EMBL" id="CAG9283453.1"/>
    </source>
</evidence>